<evidence type="ECO:0000259" key="1">
    <source>
        <dbReference type="Pfam" id="PF05603"/>
    </source>
</evidence>
<dbReference type="GO" id="GO:0005829">
    <property type="term" value="C:cytosol"/>
    <property type="evidence" value="ECO:0007669"/>
    <property type="project" value="TreeGrafter"/>
</dbReference>
<proteinExistence type="predicted"/>
<dbReference type="EMBL" id="KZ987964">
    <property type="protein sequence ID" value="RKP13689.1"/>
    <property type="molecule type" value="Genomic_DNA"/>
</dbReference>
<organism evidence="2 3">
    <name type="scientific">Piptocephalis cylindrospora</name>
    <dbReference type="NCBI Taxonomy" id="1907219"/>
    <lineage>
        <taxon>Eukaryota</taxon>
        <taxon>Fungi</taxon>
        <taxon>Fungi incertae sedis</taxon>
        <taxon>Zoopagomycota</taxon>
        <taxon>Zoopagomycotina</taxon>
        <taxon>Zoopagomycetes</taxon>
        <taxon>Zoopagales</taxon>
        <taxon>Piptocephalidaceae</taxon>
        <taxon>Piptocephalis</taxon>
    </lineage>
</organism>
<dbReference type="GO" id="GO:0006606">
    <property type="term" value="P:protein import into nucleus"/>
    <property type="evidence" value="ECO:0007669"/>
    <property type="project" value="TreeGrafter"/>
</dbReference>
<keyword evidence="3" id="KW-1185">Reference proteome</keyword>
<feature type="non-terminal residue" evidence="2">
    <location>
        <position position="61"/>
    </location>
</feature>
<reference evidence="3" key="1">
    <citation type="journal article" date="2018" name="Nat. Microbiol.">
        <title>Leveraging single-cell genomics to expand the fungal tree of life.</title>
        <authorList>
            <person name="Ahrendt S.R."/>
            <person name="Quandt C.A."/>
            <person name="Ciobanu D."/>
            <person name="Clum A."/>
            <person name="Salamov A."/>
            <person name="Andreopoulos B."/>
            <person name="Cheng J.F."/>
            <person name="Woyke T."/>
            <person name="Pelin A."/>
            <person name="Henrissat B."/>
            <person name="Reynolds N.K."/>
            <person name="Benny G.L."/>
            <person name="Smith M.E."/>
            <person name="James T.Y."/>
            <person name="Grigoriev I.V."/>
        </authorList>
    </citation>
    <scope>NUCLEOTIDE SEQUENCE [LARGE SCALE GENOMIC DNA]</scope>
</reference>
<dbReference type="GO" id="GO:0061608">
    <property type="term" value="F:nuclear import signal receptor activity"/>
    <property type="evidence" value="ECO:0007669"/>
    <property type="project" value="TreeGrafter"/>
</dbReference>
<dbReference type="Pfam" id="PF05603">
    <property type="entry name" value="Hikeshi-like_N"/>
    <property type="match status" value="1"/>
</dbReference>
<evidence type="ECO:0000313" key="3">
    <source>
        <dbReference type="Proteomes" id="UP000267251"/>
    </source>
</evidence>
<dbReference type="AlphaFoldDB" id="A0A4V1IY86"/>
<accession>A0A4V1IY86</accession>
<dbReference type="PANTHER" id="PTHR12925">
    <property type="entry name" value="HIKESHI FAMILY MEMBER"/>
    <property type="match status" value="1"/>
</dbReference>
<name>A0A4V1IY86_9FUNG</name>
<protein>
    <recommendedName>
        <fullName evidence="1">Hikeshi-like N-terminal domain-containing protein</fullName>
    </recommendedName>
</protein>
<dbReference type="OrthoDB" id="10248398at2759"/>
<dbReference type="InterPro" id="IPR008493">
    <property type="entry name" value="Hikeshi-like_N"/>
</dbReference>
<gene>
    <name evidence="2" type="ORF">BJ684DRAFT_5000</name>
</gene>
<dbReference type="PANTHER" id="PTHR12925:SF0">
    <property type="entry name" value="PROTEIN HIKESHI"/>
    <property type="match status" value="1"/>
</dbReference>
<evidence type="ECO:0000313" key="2">
    <source>
        <dbReference type="EMBL" id="RKP13689.1"/>
    </source>
</evidence>
<sequence length="61" mass="6747">MFGCLAAGRLVQTEMQQVEETKWVVPLPDARSINHLVVFLLGTVPFPPGYAATVHLEWPGQ</sequence>
<feature type="domain" description="Hikeshi-like N-terminal" evidence="1">
    <location>
        <begin position="6"/>
        <end position="59"/>
    </location>
</feature>
<dbReference type="GO" id="GO:0005634">
    <property type="term" value="C:nucleus"/>
    <property type="evidence" value="ECO:0007669"/>
    <property type="project" value="TreeGrafter"/>
</dbReference>
<dbReference type="InterPro" id="IPR031318">
    <property type="entry name" value="OPI10"/>
</dbReference>
<dbReference type="Proteomes" id="UP000267251">
    <property type="component" value="Unassembled WGS sequence"/>
</dbReference>